<dbReference type="InterPro" id="IPR023214">
    <property type="entry name" value="HAD_sf"/>
</dbReference>
<reference evidence="1 2" key="1">
    <citation type="submission" date="2016-01" db="EMBL/GenBank/DDBJ databases">
        <title>Genome sequence of the yeast Holleya sinecauda.</title>
        <authorList>
            <person name="Dietrich F.S."/>
        </authorList>
    </citation>
    <scope>NUCLEOTIDE SEQUENCE [LARGE SCALE GENOMIC DNA]</scope>
    <source>
        <strain evidence="1 2">ATCC 58844</strain>
    </source>
</reference>
<dbReference type="Gene3D" id="3.40.50.1000">
    <property type="entry name" value="HAD superfamily/HAD-like"/>
    <property type="match status" value="1"/>
</dbReference>
<dbReference type="GeneID" id="28725191"/>
<evidence type="ECO:0000313" key="1">
    <source>
        <dbReference type="EMBL" id="AMD21874.1"/>
    </source>
</evidence>
<keyword evidence="2" id="KW-1185">Reference proteome</keyword>
<sequence>MSPDLVAFDLDYTVWPCFCDSHLVPPFSPKQESDGSVLTVIDSAGFELSLFPEVPRILLHLYKSGVKLSTASRTWAPDVALDLLAMFKISQGPDTAPIALIDFFSSLQWGDKPKIHHIRQAIREIYGASQDTDSSLRDRNIYLFDDEPRNKDVEYYGVRYIPVNASKGTTWALFRKYIKDC</sequence>
<dbReference type="OrthoDB" id="2865258at2759"/>
<dbReference type="PANTHER" id="PTHR17901:SF14">
    <property type="entry name" value="MAGNESIUM-DEPENDENT PHOSPHATASE 1"/>
    <property type="match status" value="1"/>
</dbReference>
<organism evidence="1 2">
    <name type="scientific">Eremothecium sinecaudum</name>
    <dbReference type="NCBI Taxonomy" id="45286"/>
    <lineage>
        <taxon>Eukaryota</taxon>
        <taxon>Fungi</taxon>
        <taxon>Dikarya</taxon>
        <taxon>Ascomycota</taxon>
        <taxon>Saccharomycotina</taxon>
        <taxon>Saccharomycetes</taxon>
        <taxon>Saccharomycetales</taxon>
        <taxon>Saccharomycetaceae</taxon>
        <taxon>Eremothecium</taxon>
    </lineage>
</organism>
<proteinExistence type="predicted"/>
<dbReference type="AlphaFoldDB" id="A0A0X8HUS0"/>
<evidence type="ECO:0000313" key="2">
    <source>
        <dbReference type="Proteomes" id="UP000243052"/>
    </source>
</evidence>
<dbReference type="NCBIfam" id="TIGR01685">
    <property type="entry name" value="MDP-1"/>
    <property type="match status" value="1"/>
</dbReference>
<dbReference type="Proteomes" id="UP000243052">
    <property type="component" value="Chromosome vi"/>
</dbReference>
<dbReference type="InterPro" id="IPR010036">
    <property type="entry name" value="MDP_1_eu_arc"/>
</dbReference>
<accession>A0A0X8HUS0</accession>
<gene>
    <name evidence="1" type="ORF">AW171_hschr63861</name>
</gene>
<dbReference type="EMBL" id="CP014246">
    <property type="protein sequence ID" value="AMD21874.1"/>
    <property type="molecule type" value="Genomic_DNA"/>
</dbReference>
<dbReference type="InterPro" id="IPR010033">
    <property type="entry name" value="HAD_SF_ppase_IIIC"/>
</dbReference>
<name>A0A0X8HUS0_9SACH</name>
<dbReference type="SUPFAM" id="SSF56784">
    <property type="entry name" value="HAD-like"/>
    <property type="match status" value="1"/>
</dbReference>
<dbReference type="InterPro" id="IPR036412">
    <property type="entry name" value="HAD-like_sf"/>
</dbReference>
<dbReference type="STRING" id="45286.A0A0X8HUS0"/>
<dbReference type="RefSeq" id="XP_017988870.1">
    <property type="nucleotide sequence ID" value="XM_018133381.1"/>
</dbReference>
<protein>
    <submittedName>
        <fullName evidence="1">HFR019Wp</fullName>
    </submittedName>
</protein>
<dbReference type="NCBIfam" id="TIGR01681">
    <property type="entry name" value="HAD-SF-IIIC"/>
    <property type="match status" value="1"/>
</dbReference>
<dbReference type="PANTHER" id="PTHR17901">
    <property type="entry name" value="MAGNESIUM-DEPENDENT PHOSPHATASE 1 MDP1"/>
    <property type="match status" value="1"/>
</dbReference>
<dbReference type="GO" id="GO:0003993">
    <property type="term" value="F:acid phosphatase activity"/>
    <property type="evidence" value="ECO:0007669"/>
    <property type="project" value="TreeGrafter"/>
</dbReference>
<dbReference type="Pfam" id="PF12689">
    <property type="entry name" value="Acid_PPase"/>
    <property type="match status" value="1"/>
</dbReference>